<dbReference type="AlphaFoldDB" id="A0A5M6D0E0"/>
<reference evidence="2 3" key="1">
    <citation type="submission" date="2019-09" db="EMBL/GenBank/DDBJ databases">
        <title>Genome sequence and assembly of Adhaeribacter sp.</title>
        <authorList>
            <person name="Chhetri G."/>
        </authorList>
    </citation>
    <scope>NUCLEOTIDE SEQUENCE [LARGE SCALE GENOMIC DNA]</scope>
    <source>
        <strain evidence="2 3">DK36</strain>
    </source>
</reference>
<evidence type="ECO:0000313" key="2">
    <source>
        <dbReference type="EMBL" id="KAA5538615.1"/>
    </source>
</evidence>
<comment type="caution">
    <text evidence="2">The sequence shown here is derived from an EMBL/GenBank/DDBJ whole genome shotgun (WGS) entry which is preliminary data.</text>
</comment>
<dbReference type="Proteomes" id="UP000323426">
    <property type="component" value="Unassembled WGS sequence"/>
</dbReference>
<dbReference type="Pfam" id="PF13302">
    <property type="entry name" value="Acetyltransf_3"/>
    <property type="match status" value="1"/>
</dbReference>
<dbReference type="Gene3D" id="3.40.630.30">
    <property type="match status" value="1"/>
</dbReference>
<accession>A0A5M6D0E0</accession>
<protein>
    <submittedName>
        <fullName evidence="2">GNAT family N-acetyltransferase</fullName>
    </submittedName>
</protein>
<sequence length="187" mass="21425">MNLLLTLPHKNDYSEFFEMNKDPQFQKEFPNLRGQTIQDARNIMDSWIKKNQESGPSDFVFIKIAKQPSPIDYYDSSNSKMIGFITVGEAGLADYSNTGFKTLLNYGIIEKYRNKGLMTLALNMRLQAYLDLEYTILPAYIKGDNPASESVLKKCGFIRIDDNNFGSTYVKRLHIDAETFNDAFTEV</sequence>
<evidence type="ECO:0000259" key="1">
    <source>
        <dbReference type="Pfam" id="PF13302"/>
    </source>
</evidence>
<keyword evidence="2" id="KW-0808">Transferase</keyword>
<feature type="domain" description="N-acetyltransferase" evidence="1">
    <location>
        <begin position="3"/>
        <end position="157"/>
    </location>
</feature>
<dbReference type="EMBL" id="VWSF01000045">
    <property type="protein sequence ID" value="KAA5538615.1"/>
    <property type="molecule type" value="Genomic_DNA"/>
</dbReference>
<evidence type="ECO:0000313" key="3">
    <source>
        <dbReference type="Proteomes" id="UP000323426"/>
    </source>
</evidence>
<proteinExistence type="predicted"/>
<gene>
    <name evidence="2" type="ORF">F0145_25895</name>
</gene>
<dbReference type="RefSeq" id="WP_150093590.1">
    <property type="nucleotide sequence ID" value="NZ_VWSF01000045.1"/>
</dbReference>
<keyword evidence="3" id="KW-1185">Reference proteome</keyword>
<dbReference type="GO" id="GO:0016747">
    <property type="term" value="F:acyltransferase activity, transferring groups other than amino-acyl groups"/>
    <property type="evidence" value="ECO:0007669"/>
    <property type="project" value="InterPro"/>
</dbReference>
<dbReference type="PANTHER" id="PTHR43792:SF16">
    <property type="entry name" value="N-ACETYLTRANSFERASE DOMAIN-CONTAINING PROTEIN"/>
    <property type="match status" value="1"/>
</dbReference>
<organism evidence="2 3">
    <name type="scientific">Adhaeribacter rhizoryzae</name>
    <dbReference type="NCBI Taxonomy" id="2607907"/>
    <lineage>
        <taxon>Bacteria</taxon>
        <taxon>Pseudomonadati</taxon>
        <taxon>Bacteroidota</taxon>
        <taxon>Cytophagia</taxon>
        <taxon>Cytophagales</taxon>
        <taxon>Hymenobacteraceae</taxon>
        <taxon>Adhaeribacter</taxon>
    </lineage>
</organism>
<dbReference type="InterPro" id="IPR000182">
    <property type="entry name" value="GNAT_dom"/>
</dbReference>
<dbReference type="PANTHER" id="PTHR43792">
    <property type="entry name" value="GNAT FAMILY, PUTATIVE (AFU_ORTHOLOGUE AFUA_3G00765)-RELATED-RELATED"/>
    <property type="match status" value="1"/>
</dbReference>
<dbReference type="SUPFAM" id="SSF55729">
    <property type="entry name" value="Acyl-CoA N-acyltransferases (Nat)"/>
    <property type="match status" value="1"/>
</dbReference>
<dbReference type="InterPro" id="IPR051531">
    <property type="entry name" value="N-acetyltransferase"/>
</dbReference>
<name>A0A5M6D0E0_9BACT</name>
<dbReference type="InterPro" id="IPR016181">
    <property type="entry name" value="Acyl_CoA_acyltransferase"/>
</dbReference>